<dbReference type="InterPro" id="IPR002314">
    <property type="entry name" value="aa-tRNA-synt_IIb"/>
</dbReference>
<accession>A0A0J6RPV1</accession>
<dbReference type="PANTHER" id="PTHR43697:SF1">
    <property type="entry name" value="SERINE--TRNA LIGASE"/>
    <property type="match status" value="1"/>
</dbReference>
<keyword evidence="9" id="KW-0648">Protein biosynthesis</keyword>
<keyword evidence="6" id="KW-0436">Ligase</keyword>
<evidence type="ECO:0000256" key="2">
    <source>
        <dbReference type="ARBA" id="ARBA00005045"/>
    </source>
</evidence>
<dbReference type="GO" id="GO:0005737">
    <property type="term" value="C:cytoplasm"/>
    <property type="evidence" value="ECO:0007669"/>
    <property type="project" value="UniProtKB-SubCell"/>
</dbReference>
<dbReference type="RefSeq" id="WP_048468048.1">
    <property type="nucleotide sequence ID" value="NZ_LABX01000427.1"/>
</dbReference>
<evidence type="ECO:0000256" key="5">
    <source>
        <dbReference type="ARBA" id="ARBA00022490"/>
    </source>
</evidence>
<evidence type="ECO:0000256" key="13">
    <source>
        <dbReference type="ARBA" id="ARBA00047929"/>
    </source>
</evidence>
<keyword evidence="10" id="KW-0030">Aminoacyl-tRNA synthetase</keyword>
<dbReference type="GO" id="GO:0004828">
    <property type="term" value="F:serine-tRNA ligase activity"/>
    <property type="evidence" value="ECO:0007669"/>
    <property type="project" value="UniProtKB-EC"/>
</dbReference>
<dbReference type="PATRIC" id="fig|270351.6.peg.5631"/>
<dbReference type="Gene3D" id="3.30.930.10">
    <property type="entry name" value="Bira Bifunctional Protein, Domain 2"/>
    <property type="match status" value="1"/>
</dbReference>
<comment type="pathway">
    <text evidence="2">Aminoacyl-tRNA biosynthesis; selenocysteinyl-tRNA(Sec) biosynthesis; L-seryl-tRNA(Sec) from L-serine and tRNA(Sec): step 1/1.</text>
</comment>
<evidence type="ECO:0000313" key="16">
    <source>
        <dbReference type="EMBL" id="KMO24895.1"/>
    </source>
</evidence>
<evidence type="ECO:0000256" key="11">
    <source>
        <dbReference type="ARBA" id="ARBA00031113"/>
    </source>
</evidence>
<dbReference type="InterPro" id="IPR045864">
    <property type="entry name" value="aa-tRNA-synth_II/BPL/LPL"/>
</dbReference>
<dbReference type="Pfam" id="PF00587">
    <property type="entry name" value="tRNA-synt_2b"/>
    <property type="match status" value="1"/>
</dbReference>
<comment type="caution">
    <text evidence="16">The sequence shown here is derived from an EMBL/GenBank/DDBJ whole genome shotgun (WGS) entry which is preliminary data.</text>
</comment>
<protein>
    <recommendedName>
        <fullName evidence="4">serine--tRNA ligase</fullName>
        <ecNumber evidence="4">6.1.1.11</ecNumber>
    </recommendedName>
    <alternativeName>
        <fullName evidence="11">Seryl-tRNA synthetase</fullName>
    </alternativeName>
    <alternativeName>
        <fullName evidence="12">Seryl-tRNA(Ser/Sec) synthetase</fullName>
    </alternativeName>
</protein>
<evidence type="ECO:0000313" key="17">
    <source>
        <dbReference type="Proteomes" id="UP000035929"/>
    </source>
</evidence>
<comment type="subcellular location">
    <subcellularLocation>
        <location evidence="1">Cytoplasm</location>
    </subcellularLocation>
</comment>
<dbReference type="SUPFAM" id="SSF55681">
    <property type="entry name" value="Class II aaRS and biotin synthetases"/>
    <property type="match status" value="1"/>
</dbReference>
<dbReference type="PRINTS" id="PR00981">
    <property type="entry name" value="TRNASYNTHSER"/>
</dbReference>
<evidence type="ECO:0000256" key="12">
    <source>
        <dbReference type="ARBA" id="ARBA00033352"/>
    </source>
</evidence>
<comment type="catalytic activity">
    <reaction evidence="13">
        <text>tRNA(Sec) + L-serine + ATP = L-seryl-tRNA(Sec) + AMP + diphosphate + H(+)</text>
        <dbReference type="Rhea" id="RHEA:42580"/>
        <dbReference type="Rhea" id="RHEA-COMP:9742"/>
        <dbReference type="Rhea" id="RHEA-COMP:10128"/>
        <dbReference type="ChEBI" id="CHEBI:15378"/>
        <dbReference type="ChEBI" id="CHEBI:30616"/>
        <dbReference type="ChEBI" id="CHEBI:33019"/>
        <dbReference type="ChEBI" id="CHEBI:33384"/>
        <dbReference type="ChEBI" id="CHEBI:78442"/>
        <dbReference type="ChEBI" id="CHEBI:78533"/>
        <dbReference type="ChEBI" id="CHEBI:456215"/>
        <dbReference type="EC" id="6.1.1.11"/>
    </reaction>
</comment>
<evidence type="ECO:0000256" key="1">
    <source>
        <dbReference type="ARBA" id="ARBA00004496"/>
    </source>
</evidence>
<dbReference type="InterPro" id="IPR002317">
    <property type="entry name" value="Ser-tRNA-ligase_type_1"/>
</dbReference>
<keyword evidence="8" id="KW-0067">ATP-binding</keyword>
<evidence type="ECO:0000256" key="9">
    <source>
        <dbReference type="ARBA" id="ARBA00022917"/>
    </source>
</evidence>
<dbReference type="GO" id="GO:0006434">
    <property type="term" value="P:seryl-tRNA aminoacylation"/>
    <property type="evidence" value="ECO:0007669"/>
    <property type="project" value="InterPro"/>
</dbReference>
<gene>
    <name evidence="16" type="ORF">VP06_33075</name>
</gene>
<dbReference type="AlphaFoldDB" id="A0A0J6RPV1"/>
<dbReference type="InterPro" id="IPR006195">
    <property type="entry name" value="aa-tRNA-synth_II"/>
</dbReference>
<evidence type="ECO:0000256" key="14">
    <source>
        <dbReference type="ARBA" id="ARBA00048823"/>
    </source>
</evidence>
<proteinExistence type="inferred from homology"/>
<comment type="catalytic activity">
    <reaction evidence="14">
        <text>tRNA(Ser) + L-serine + ATP = L-seryl-tRNA(Ser) + AMP + diphosphate + H(+)</text>
        <dbReference type="Rhea" id="RHEA:12292"/>
        <dbReference type="Rhea" id="RHEA-COMP:9669"/>
        <dbReference type="Rhea" id="RHEA-COMP:9703"/>
        <dbReference type="ChEBI" id="CHEBI:15378"/>
        <dbReference type="ChEBI" id="CHEBI:30616"/>
        <dbReference type="ChEBI" id="CHEBI:33019"/>
        <dbReference type="ChEBI" id="CHEBI:33384"/>
        <dbReference type="ChEBI" id="CHEBI:78442"/>
        <dbReference type="ChEBI" id="CHEBI:78533"/>
        <dbReference type="ChEBI" id="CHEBI:456215"/>
        <dbReference type="EC" id="6.1.1.11"/>
    </reaction>
</comment>
<dbReference type="Proteomes" id="UP000035929">
    <property type="component" value="Unassembled WGS sequence"/>
</dbReference>
<evidence type="ECO:0000256" key="3">
    <source>
        <dbReference type="ARBA" id="ARBA00010728"/>
    </source>
</evidence>
<name>A0A0J6RPV1_9HYPH</name>
<dbReference type="PANTHER" id="PTHR43697">
    <property type="entry name" value="SERYL-TRNA SYNTHETASE"/>
    <property type="match status" value="1"/>
</dbReference>
<dbReference type="PROSITE" id="PS50862">
    <property type="entry name" value="AA_TRNA_LIGASE_II"/>
    <property type="match status" value="1"/>
</dbReference>
<organism evidence="16 17">
    <name type="scientific">Methylobacterium aquaticum</name>
    <dbReference type="NCBI Taxonomy" id="270351"/>
    <lineage>
        <taxon>Bacteria</taxon>
        <taxon>Pseudomonadati</taxon>
        <taxon>Pseudomonadota</taxon>
        <taxon>Alphaproteobacteria</taxon>
        <taxon>Hyphomicrobiales</taxon>
        <taxon>Methylobacteriaceae</taxon>
        <taxon>Methylobacterium</taxon>
    </lineage>
</organism>
<evidence type="ECO:0000256" key="10">
    <source>
        <dbReference type="ARBA" id="ARBA00023146"/>
    </source>
</evidence>
<sequence>MLACAQAVLTRLDIPFRVVTLCTGDMGFASAKTYDIEAWLPGQKTYREISSCSVCGDFQARRMEARYRPKEGKGVHYVHTLNGSGVAVGRALIAVMENYQNPDGSITIPSALAPYMGGLNRIEGQR</sequence>
<evidence type="ECO:0000256" key="7">
    <source>
        <dbReference type="ARBA" id="ARBA00022741"/>
    </source>
</evidence>
<keyword evidence="7" id="KW-0547">Nucleotide-binding</keyword>
<evidence type="ECO:0000259" key="15">
    <source>
        <dbReference type="PROSITE" id="PS50862"/>
    </source>
</evidence>
<comment type="similarity">
    <text evidence="3">Belongs to the class-II aminoacyl-tRNA synthetase family. Type-1 seryl-tRNA synthetase subfamily.</text>
</comment>
<reference evidence="16 17" key="1">
    <citation type="submission" date="2015-03" db="EMBL/GenBank/DDBJ databases">
        <title>Genome sequencing of Methylobacterium aquaticum DSM16371 type strain.</title>
        <authorList>
            <person name="Chaudhry V."/>
            <person name="Patil P.B."/>
        </authorList>
    </citation>
    <scope>NUCLEOTIDE SEQUENCE [LARGE SCALE GENOMIC DNA]</scope>
    <source>
        <strain evidence="16 17">DSM 16371</strain>
    </source>
</reference>
<dbReference type="GO" id="GO:0005524">
    <property type="term" value="F:ATP binding"/>
    <property type="evidence" value="ECO:0007669"/>
    <property type="project" value="UniProtKB-KW"/>
</dbReference>
<dbReference type="EMBL" id="LABX01000427">
    <property type="protein sequence ID" value="KMO24895.1"/>
    <property type="molecule type" value="Genomic_DNA"/>
</dbReference>
<evidence type="ECO:0000256" key="6">
    <source>
        <dbReference type="ARBA" id="ARBA00022598"/>
    </source>
</evidence>
<evidence type="ECO:0000256" key="4">
    <source>
        <dbReference type="ARBA" id="ARBA00012840"/>
    </source>
</evidence>
<keyword evidence="5" id="KW-0963">Cytoplasm</keyword>
<feature type="domain" description="Aminoacyl-transfer RNA synthetases class-II family profile" evidence="15">
    <location>
        <begin position="1"/>
        <end position="109"/>
    </location>
</feature>
<evidence type="ECO:0000256" key="8">
    <source>
        <dbReference type="ARBA" id="ARBA00022840"/>
    </source>
</evidence>
<dbReference type="EC" id="6.1.1.11" evidence="4"/>